<evidence type="ECO:0000256" key="1">
    <source>
        <dbReference type="ARBA" id="ARBA00010641"/>
    </source>
</evidence>
<dbReference type="SUPFAM" id="SSF88659">
    <property type="entry name" value="Sigma3 and sigma4 domains of RNA polymerase sigma factors"/>
    <property type="match status" value="1"/>
</dbReference>
<dbReference type="InterPro" id="IPR014325">
    <property type="entry name" value="RNA_pol_sigma-E_actinobac"/>
</dbReference>
<evidence type="ECO:0000256" key="6">
    <source>
        <dbReference type="SAM" id="MobiDB-lite"/>
    </source>
</evidence>
<feature type="domain" description="RNA polymerase sigma-70 region 2" evidence="7">
    <location>
        <begin position="13"/>
        <end position="79"/>
    </location>
</feature>
<evidence type="ECO:0000259" key="8">
    <source>
        <dbReference type="Pfam" id="PF08281"/>
    </source>
</evidence>
<dbReference type="InterPro" id="IPR014284">
    <property type="entry name" value="RNA_pol_sigma-70_dom"/>
</dbReference>
<evidence type="ECO:0000256" key="4">
    <source>
        <dbReference type="ARBA" id="ARBA00023125"/>
    </source>
</evidence>
<evidence type="ECO:0000256" key="2">
    <source>
        <dbReference type="ARBA" id="ARBA00023015"/>
    </source>
</evidence>
<dbReference type="AlphaFoldDB" id="A0A8J3VXE3"/>
<dbReference type="GO" id="GO:0006352">
    <property type="term" value="P:DNA-templated transcription initiation"/>
    <property type="evidence" value="ECO:0007669"/>
    <property type="project" value="InterPro"/>
</dbReference>
<dbReference type="GO" id="GO:0003677">
    <property type="term" value="F:DNA binding"/>
    <property type="evidence" value="ECO:0007669"/>
    <property type="project" value="UniProtKB-KW"/>
</dbReference>
<dbReference type="InterPro" id="IPR039425">
    <property type="entry name" value="RNA_pol_sigma-70-like"/>
</dbReference>
<evidence type="ECO:0000313" key="9">
    <source>
        <dbReference type="EMBL" id="GIH67816.1"/>
    </source>
</evidence>
<dbReference type="Gene3D" id="1.10.1740.10">
    <property type="match status" value="1"/>
</dbReference>
<dbReference type="InterPro" id="IPR036388">
    <property type="entry name" value="WH-like_DNA-bd_sf"/>
</dbReference>
<dbReference type="Pfam" id="PF04542">
    <property type="entry name" value="Sigma70_r2"/>
    <property type="match status" value="1"/>
</dbReference>
<dbReference type="NCBIfam" id="TIGR02937">
    <property type="entry name" value="sigma70-ECF"/>
    <property type="match status" value="1"/>
</dbReference>
<evidence type="ECO:0000256" key="5">
    <source>
        <dbReference type="ARBA" id="ARBA00023163"/>
    </source>
</evidence>
<feature type="region of interest" description="Disordered" evidence="6">
    <location>
        <begin position="162"/>
        <end position="185"/>
    </location>
</feature>
<dbReference type="PANTHER" id="PTHR43133:SF50">
    <property type="entry name" value="ECF RNA POLYMERASE SIGMA FACTOR SIGM"/>
    <property type="match status" value="1"/>
</dbReference>
<gene>
    <name evidence="9" type="ORF">Mth01_00690</name>
</gene>
<dbReference type="Gene3D" id="1.10.10.10">
    <property type="entry name" value="Winged helix-like DNA-binding domain superfamily/Winged helix DNA-binding domain"/>
    <property type="match status" value="1"/>
</dbReference>
<sequence length="185" mass="21006">MAEARDDEFSRYVKEARPALRRAAFLLSSDWHEAEDLVQRTLMAIHRHWDNLERRDKITGYARAVMIRLISSDRRTHRWSREVLHERPPEPEPSPDPYARVVDRLLLMNALAALGPRQRTAVVLRYWEDRSVEETAGVMGSEGSTVRSQTVRALAALRSALADDGNAKDAPGQAMPGPCREPEPN</sequence>
<dbReference type="NCBIfam" id="TIGR02983">
    <property type="entry name" value="SigE-fam_strep"/>
    <property type="match status" value="1"/>
</dbReference>
<dbReference type="InterPro" id="IPR013249">
    <property type="entry name" value="RNA_pol_sigma70_r4_t2"/>
</dbReference>
<dbReference type="InterPro" id="IPR007627">
    <property type="entry name" value="RNA_pol_sigma70_r2"/>
</dbReference>
<evidence type="ECO:0000313" key="10">
    <source>
        <dbReference type="Proteomes" id="UP000610966"/>
    </source>
</evidence>
<keyword evidence="5" id="KW-0804">Transcription</keyword>
<feature type="domain" description="RNA polymerase sigma factor 70 region 4 type 2" evidence="8">
    <location>
        <begin position="105"/>
        <end position="157"/>
    </location>
</feature>
<dbReference type="RefSeq" id="WP_204009517.1">
    <property type="nucleotide sequence ID" value="NZ_BOOG01000002.1"/>
</dbReference>
<dbReference type="PANTHER" id="PTHR43133">
    <property type="entry name" value="RNA POLYMERASE ECF-TYPE SIGMA FACTO"/>
    <property type="match status" value="1"/>
</dbReference>
<dbReference type="Pfam" id="PF08281">
    <property type="entry name" value="Sigma70_r4_2"/>
    <property type="match status" value="1"/>
</dbReference>
<name>A0A8J3VXE3_9ACTN</name>
<reference evidence="9" key="1">
    <citation type="submission" date="2021-01" db="EMBL/GenBank/DDBJ databases">
        <title>Whole genome shotgun sequence of Sphaerimonospora thailandensis NBRC 107569.</title>
        <authorList>
            <person name="Komaki H."/>
            <person name="Tamura T."/>
        </authorList>
    </citation>
    <scope>NUCLEOTIDE SEQUENCE</scope>
    <source>
        <strain evidence="9">NBRC 107569</strain>
    </source>
</reference>
<evidence type="ECO:0000256" key="3">
    <source>
        <dbReference type="ARBA" id="ARBA00023082"/>
    </source>
</evidence>
<evidence type="ECO:0000259" key="7">
    <source>
        <dbReference type="Pfam" id="PF04542"/>
    </source>
</evidence>
<accession>A0A8J3VXE3</accession>
<keyword evidence="4" id="KW-0238">DNA-binding</keyword>
<proteinExistence type="inferred from homology"/>
<protein>
    <submittedName>
        <fullName evidence="9">RNA polymerase sigma24 factor</fullName>
    </submittedName>
</protein>
<keyword evidence="2" id="KW-0805">Transcription regulation</keyword>
<keyword evidence="10" id="KW-1185">Reference proteome</keyword>
<keyword evidence="3" id="KW-0731">Sigma factor</keyword>
<comment type="caution">
    <text evidence="9">The sequence shown here is derived from an EMBL/GenBank/DDBJ whole genome shotgun (WGS) entry which is preliminary data.</text>
</comment>
<dbReference type="Proteomes" id="UP000610966">
    <property type="component" value="Unassembled WGS sequence"/>
</dbReference>
<dbReference type="EMBL" id="BOOG01000002">
    <property type="protein sequence ID" value="GIH67816.1"/>
    <property type="molecule type" value="Genomic_DNA"/>
</dbReference>
<organism evidence="9 10">
    <name type="scientific">Sphaerimonospora thailandensis</name>
    <dbReference type="NCBI Taxonomy" id="795644"/>
    <lineage>
        <taxon>Bacteria</taxon>
        <taxon>Bacillati</taxon>
        <taxon>Actinomycetota</taxon>
        <taxon>Actinomycetes</taxon>
        <taxon>Streptosporangiales</taxon>
        <taxon>Streptosporangiaceae</taxon>
        <taxon>Sphaerimonospora</taxon>
    </lineage>
</organism>
<comment type="similarity">
    <text evidence="1">Belongs to the sigma-70 factor family. ECF subfamily.</text>
</comment>
<dbReference type="SUPFAM" id="SSF88946">
    <property type="entry name" value="Sigma2 domain of RNA polymerase sigma factors"/>
    <property type="match status" value="1"/>
</dbReference>
<dbReference type="InterPro" id="IPR013324">
    <property type="entry name" value="RNA_pol_sigma_r3/r4-like"/>
</dbReference>
<dbReference type="GO" id="GO:0016987">
    <property type="term" value="F:sigma factor activity"/>
    <property type="evidence" value="ECO:0007669"/>
    <property type="project" value="UniProtKB-KW"/>
</dbReference>
<dbReference type="InterPro" id="IPR013325">
    <property type="entry name" value="RNA_pol_sigma_r2"/>
</dbReference>